<gene>
    <name evidence="1" type="primary">n123R</name>
    <name evidence="1" type="ORF">FR483_n123R</name>
</gene>
<dbReference type="EMBL" id="DQ890022">
    <property type="protein sequence ID" value="ABT15408.1"/>
    <property type="molecule type" value="Genomic_DNA"/>
</dbReference>
<organismHost>
    <name type="scientific">Paramecium bursaria</name>
    <dbReference type="NCBI Taxonomy" id="74790"/>
</organismHost>
<evidence type="ECO:0000313" key="2">
    <source>
        <dbReference type="Proteomes" id="UP000204095"/>
    </source>
</evidence>
<dbReference type="Proteomes" id="UP000204095">
    <property type="component" value="Segment"/>
</dbReference>
<dbReference type="RefSeq" id="YP_001425755.1">
    <property type="nucleotide sequence ID" value="NC_008603.1"/>
</dbReference>
<proteinExistence type="predicted"/>
<accession>A7J6H7</accession>
<reference evidence="1 2" key="1">
    <citation type="journal article" date="2007" name="Virology">
        <title>Sequence and annotation of the 314-kb MT325 and the 321-kb FR483 viruses that infect Chlorella Pbi.</title>
        <authorList>
            <person name="Fitzgerald L.A."/>
            <person name="Graves M.V."/>
            <person name="Li X."/>
            <person name="Feldblyum T."/>
            <person name="Hartigan J."/>
            <person name="Van Etten J.L."/>
        </authorList>
    </citation>
    <scope>NUCLEOTIDE SEQUENCE [LARGE SCALE GENOMIC DNA]</scope>
    <source>
        <strain evidence="1 2">FR483</strain>
    </source>
</reference>
<organism evidence="1 2">
    <name type="scientific">Paramecium bursaria Chlorella virus FR483</name>
    <name type="common">PBCV-FR483</name>
    <dbReference type="NCBI Taxonomy" id="399781"/>
    <lineage>
        <taxon>Viruses</taxon>
        <taxon>Varidnaviria</taxon>
        <taxon>Bamfordvirae</taxon>
        <taxon>Nucleocytoviricota</taxon>
        <taxon>Megaviricetes</taxon>
        <taxon>Algavirales</taxon>
        <taxon>Phycodnaviridae</taxon>
        <taxon>Chlorovirus</taxon>
        <taxon>Chlorovirus conductrix</taxon>
        <taxon>Paramecium bursaria Chlorella virus A1</taxon>
    </lineage>
</organism>
<evidence type="ECO:0000313" key="1">
    <source>
        <dbReference type="EMBL" id="ABT15408.1"/>
    </source>
</evidence>
<protein>
    <submittedName>
        <fullName evidence="1">Uncharacterized protein n123R</fullName>
    </submittedName>
</protein>
<dbReference type="KEGG" id="vg:5469815"/>
<name>A7J6H7_PBCVF</name>
<dbReference type="GeneID" id="5469815"/>
<sequence>MGPDGCGGIGVGLLNRMPSGMAIAIEIKRTIPTARILYINFLLFRTTGFIGSVFSTRSAFASKSTV</sequence>